<dbReference type="EMBL" id="CP048836">
    <property type="protein sequence ID" value="QID17466.1"/>
    <property type="molecule type" value="Genomic_DNA"/>
</dbReference>
<dbReference type="Proteomes" id="UP000501991">
    <property type="component" value="Chromosome"/>
</dbReference>
<proteinExistence type="predicted"/>
<evidence type="ECO:0000313" key="1">
    <source>
        <dbReference type="EMBL" id="QID17466.1"/>
    </source>
</evidence>
<dbReference type="AlphaFoldDB" id="A0A6C1B1G2"/>
<sequence>MHLLGVDFTSAPRRAKPITVAHGRLDGERVVLEALETIADWPAFETLLRRPGPWLAALDFPFSLPRAGITAMGWPSAHWAALVRHVAAMDKPAFRAALDADRQRRPMGARYPHRRTDRPAGSHSPMKLVNPPVGLMFFEGAPRLLAAGVHVPGVHDGDAQRVAVEAYPGLLARAVTRASYKSDTRARQSPERAQTRGRIVTALEAGTALADLPLRLEAAHRQALLADGSGDLLDATLALVQAAWCARRRSARYGCPPDADPLEGWIATV</sequence>
<accession>A0A6C1B1G2</accession>
<evidence type="ECO:0000313" key="2">
    <source>
        <dbReference type="Proteomes" id="UP000501991"/>
    </source>
</evidence>
<protein>
    <submittedName>
        <fullName evidence="1">DUF429 domain-containing protein</fullName>
    </submittedName>
</protein>
<keyword evidence="2" id="KW-1185">Reference proteome</keyword>
<organism evidence="1 2">
    <name type="scientific">Nitrogeniibacter mangrovi</name>
    <dbReference type="NCBI Taxonomy" id="2016596"/>
    <lineage>
        <taxon>Bacteria</taxon>
        <taxon>Pseudomonadati</taxon>
        <taxon>Pseudomonadota</taxon>
        <taxon>Betaproteobacteria</taxon>
        <taxon>Rhodocyclales</taxon>
        <taxon>Zoogloeaceae</taxon>
        <taxon>Nitrogeniibacter</taxon>
    </lineage>
</organism>
<name>A0A6C1B1G2_9RHOO</name>
<gene>
    <name evidence="1" type="ORF">G3580_07295</name>
</gene>
<dbReference type="RefSeq" id="WP_173764630.1">
    <property type="nucleotide sequence ID" value="NZ_CP048836.1"/>
</dbReference>
<reference evidence="1 2" key="1">
    <citation type="submission" date="2020-02" db="EMBL/GenBank/DDBJ databases">
        <title>Nitrogenibacter mangrovi gen. nov., sp. nov. isolated from mangrove sediment, a denitrifying betaproteobacterium.</title>
        <authorList>
            <person name="Liao H."/>
            <person name="Tian Y."/>
        </authorList>
    </citation>
    <scope>NUCLEOTIDE SEQUENCE [LARGE SCALE GENOMIC DNA]</scope>
    <source>
        <strain evidence="1 2">M9-3-2</strain>
    </source>
</reference>
<dbReference type="KEGG" id="azq:G3580_07295"/>